<reference evidence="2" key="1">
    <citation type="submission" date="2022-11" db="EMBL/GenBank/DDBJ databases">
        <title>Centuries of genome instability and evolution in soft-shell clam transmissible cancer (bioRxiv).</title>
        <authorList>
            <person name="Hart S.F.M."/>
            <person name="Yonemitsu M.A."/>
            <person name="Giersch R.M."/>
            <person name="Beal B.F."/>
            <person name="Arriagada G."/>
            <person name="Davis B.W."/>
            <person name="Ostrander E.A."/>
            <person name="Goff S.P."/>
            <person name="Metzger M.J."/>
        </authorList>
    </citation>
    <scope>NUCLEOTIDE SEQUENCE</scope>
    <source>
        <strain evidence="2">MELC-2E11</strain>
        <tissue evidence="2">Siphon/mantle</tissue>
    </source>
</reference>
<proteinExistence type="predicted"/>
<evidence type="ECO:0000313" key="2">
    <source>
        <dbReference type="EMBL" id="WAR18274.1"/>
    </source>
</evidence>
<organism evidence="2 3">
    <name type="scientific">Mya arenaria</name>
    <name type="common">Soft-shell clam</name>
    <dbReference type="NCBI Taxonomy" id="6604"/>
    <lineage>
        <taxon>Eukaryota</taxon>
        <taxon>Metazoa</taxon>
        <taxon>Spiralia</taxon>
        <taxon>Lophotrochozoa</taxon>
        <taxon>Mollusca</taxon>
        <taxon>Bivalvia</taxon>
        <taxon>Autobranchia</taxon>
        <taxon>Heteroconchia</taxon>
        <taxon>Euheterodonta</taxon>
        <taxon>Imparidentia</taxon>
        <taxon>Neoheterodontei</taxon>
        <taxon>Myida</taxon>
        <taxon>Myoidea</taxon>
        <taxon>Myidae</taxon>
        <taxon>Mya</taxon>
    </lineage>
</organism>
<dbReference type="Proteomes" id="UP001164746">
    <property type="component" value="Chromosome 11"/>
</dbReference>
<protein>
    <submittedName>
        <fullName evidence="2">Uncharacterized protein</fullName>
    </submittedName>
</protein>
<evidence type="ECO:0000313" key="3">
    <source>
        <dbReference type="Proteomes" id="UP001164746"/>
    </source>
</evidence>
<evidence type="ECO:0000256" key="1">
    <source>
        <dbReference type="SAM" id="MobiDB-lite"/>
    </source>
</evidence>
<sequence length="22" mass="2378">MLRHSQKEKILQSVPVDPSAGG</sequence>
<gene>
    <name evidence="2" type="ORF">MAR_000112</name>
</gene>
<accession>A0ABY7FBV1</accession>
<dbReference type="EMBL" id="CP111022">
    <property type="protein sequence ID" value="WAR18274.1"/>
    <property type="molecule type" value="Genomic_DNA"/>
</dbReference>
<name>A0ABY7FBV1_MYAAR</name>
<keyword evidence="3" id="KW-1185">Reference proteome</keyword>
<feature type="region of interest" description="Disordered" evidence="1">
    <location>
        <begin position="1"/>
        <end position="22"/>
    </location>
</feature>
<feature type="compositionally biased region" description="Basic and acidic residues" evidence="1">
    <location>
        <begin position="1"/>
        <end position="10"/>
    </location>
</feature>